<organism evidence="5">
    <name type="scientific">Ascaris suum</name>
    <name type="common">Pig roundworm</name>
    <name type="synonym">Ascaris lumbricoides</name>
    <dbReference type="NCBI Taxonomy" id="6253"/>
    <lineage>
        <taxon>Eukaryota</taxon>
        <taxon>Metazoa</taxon>
        <taxon>Ecdysozoa</taxon>
        <taxon>Nematoda</taxon>
        <taxon>Chromadorea</taxon>
        <taxon>Rhabditida</taxon>
        <taxon>Spirurina</taxon>
        <taxon>Ascaridomorpha</taxon>
        <taxon>Ascaridoidea</taxon>
        <taxon>Ascarididae</taxon>
        <taxon>Ascaris</taxon>
    </lineage>
</organism>
<feature type="compositionally biased region" description="Basic and acidic residues" evidence="4">
    <location>
        <begin position="1"/>
        <end position="11"/>
    </location>
</feature>
<sequence length="1083" mass="125919">MFPAYRDETWRSDASTSGPSYGSFSMDSGRKQMSGNEELEQGRKRQHEELESERAKERKRRQKEEKRRREMSVHSIKMVSIRSDDDSDSDSDILLETVEVHLGKDRGKKKKHKERRRSSKRSRERKGHKRRRSSSSSESTSSTSSCSSSETESSSRPSLRDLLHTKEKWSFIKKIDVRVPSTFFVIDTKGDRSNGFYESVYKGELTKFDPGIRQIIGGDEDVTRMMFPEKEKPEKVVRYFDEKVRKTWSDQPERFWRRLGTSPNVNVIPVSMEPLLEIDLPDEDVRRQLDRCDASVMEVDLRQRSQMINKKLGADRRNVELWLQFLALQDELYLEQDEAKGQRRMKSERLTDGLLLERKMAIINKALEANVDSVKLKIERLKIGCYIWEKEKLHREIADLEFYHVNDPEMWSGMLDVMKNERHWRLSDQLSKMDTCLDKISRVMSGQLRTHPALPGTEEFVATVIRRRIRLLMQSGYVEKAIASAQAICEYNLCLPEPVKKCTTADRRMYFKAFWESGIARIGDVGAKGWAKSIAALKAKEFVTDKEEYEKHQREYENAEKKLMTDGASHNLGPNKVWLELEKLRARWLWRPLRDLETNPIDLERFVAYEDIQDALFDFSENVAVELVLNILEDFGAVIFGRDPSSPENIMQQFAILFPDVSPHFHEFDQFIGRFFLQLVPYLPEHRTVLLCSHITSAFAFIQRNEDAGNQRVTFKRFREVAKEFFTYMGHAEEPSCVATFAEKFLELGDKKKAVALAELLHKKGNIWDLEDSSHQMAYLRLALVYVHTRESSAEKCDVLRSIVMRGVLPDTKNPQKYEGREVQRQLNLLLSKVFASGVVSRSEGSMIDLYATLTLLAVYYNGDDANSYRFLCSTYESLTNKLEPNRLPLFTKTFLSLLSSYLTENPSKSPKLLLNKLQDAACRYPTSIAILERFISQCQFGLNIIPLRRFLSEDIKEVNALRCRCYGAVYLELLRHAQQLTLNERHAPQIRPLMNVLRSAAERTQYEDDCFPRIALRIAKDRGDKELVEEVFYTARLNFPWSWALLIEFAESDPFQFVRLADTMIEKGIRLRTHSEELSILE</sequence>
<dbReference type="GO" id="GO:1902369">
    <property type="term" value="P:negative regulation of RNA catabolic process"/>
    <property type="evidence" value="ECO:0007669"/>
    <property type="project" value="TreeGrafter"/>
</dbReference>
<feature type="compositionally biased region" description="Polar residues" evidence="4">
    <location>
        <begin position="12"/>
        <end position="35"/>
    </location>
</feature>
<proteinExistence type="evidence at transcript level"/>
<dbReference type="Pfam" id="PF08424">
    <property type="entry name" value="NRDE-2"/>
    <property type="match status" value="1"/>
</dbReference>
<dbReference type="PANTHER" id="PTHR13471">
    <property type="entry name" value="TETRATRICOPEPTIDE-LIKE HELICAL"/>
    <property type="match status" value="1"/>
</dbReference>
<dbReference type="InterPro" id="IPR013633">
    <property type="entry name" value="NRDE-2"/>
</dbReference>
<reference evidence="5" key="1">
    <citation type="journal article" date="2011" name="Genome Res.">
        <title>Deep small RNA sequencing from the nematode Ascaris reveals conservation, functional diversification, and novel developmental profiles.</title>
        <authorList>
            <person name="Wang J."/>
            <person name="Czech B."/>
            <person name="Crunk A."/>
            <person name="Wallace A."/>
            <person name="Mitreva M."/>
            <person name="Hannon G.J."/>
            <person name="Davis R.E."/>
        </authorList>
    </citation>
    <scope>NUCLEOTIDE SEQUENCE</scope>
</reference>
<protein>
    <submittedName>
        <fullName evidence="5">Uncharacterized protein</fullName>
    </submittedName>
</protein>
<feature type="compositionally biased region" description="Basic and acidic residues" evidence="4">
    <location>
        <begin position="40"/>
        <end position="72"/>
    </location>
</feature>
<feature type="compositionally biased region" description="Low complexity" evidence="4">
    <location>
        <begin position="134"/>
        <end position="156"/>
    </location>
</feature>
<evidence type="ECO:0000256" key="4">
    <source>
        <dbReference type="SAM" id="MobiDB-lite"/>
    </source>
</evidence>
<dbReference type="AlphaFoldDB" id="F1KTW7"/>
<evidence type="ECO:0000256" key="3">
    <source>
        <dbReference type="ARBA" id="ARBA00023242"/>
    </source>
</evidence>
<dbReference type="GO" id="GO:0031048">
    <property type="term" value="P:regulatory ncRNA-mediated heterochromatin formation"/>
    <property type="evidence" value="ECO:0007669"/>
    <property type="project" value="TreeGrafter"/>
</dbReference>
<evidence type="ECO:0000256" key="2">
    <source>
        <dbReference type="ARBA" id="ARBA00009265"/>
    </source>
</evidence>
<comment type="subcellular location">
    <subcellularLocation>
        <location evidence="1">Nucleus</location>
    </subcellularLocation>
</comment>
<feature type="region of interest" description="Disordered" evidence="4">
    <location>
        <begin position="1"/>
        <end position="159"/>
    </location>
</feature>
<comment type="similarity">
    <text evidence="2">Belongs to the NRDE2 family.</text>
</comment>
<dbReference type="EMBL" id="JI165799">
    <property type="protein sequence ID" value="ADY41321.1"/>
    <property type="molecule type" value="mRNA"/>
</dbReference>
<dbReference type="PANTHER" id="PTHR13471:SF0">
    <property type="entry name" value="NUCLEAR EXOSOME REGULATOR NRDE2"/>
    <property type="match status" value="1"/>
</dbReference>
<keyword evidence="3" id="KW-0539">Nucleus</keyword>
<feature type="compositionally biased region" description="Basic residues" evidence="4">
    <location>
        <begin position="106"/>
        <end position="133"/>
    </location>
</feature>
<name>F1KTW7_ASCSU</name>
<evidence type="ECO:0000313" key="5">
    <source>
        <dbReference type="EMBL" id="ADY41321.1"/>
    </source>
</evidence>
<evidence type="ECO:0000256" key="1">
    <source>
        <dbReference type="ARBA" id="ARBA00004123"/>
    </source>
</evidence>
<accession>F1KTW7</accession>
<dbReference type="GO" id="GO:0071013">
    <property type="term" value="C:catalytic step 2 spliceosome"/>
    <property type="evidence" value="ECO:0007669"/>
    <property type="project" value="TreeGrafter"/>
</dbReference>